<dbReference type="WBParaSite" id="ACRNAN_scaffold2789.g18461.t1">
    <property type="protein sequence ID" value="ACRNAN_scaffold2789.g18461.t1"/>
    <property type="gene ID" value="ACRNAN_scaffold2789.g18461"/>
</dbReference>
<protein>
    <submittedName>
        <fullName evidence="2">Kelch repeat-containing protein</fullName>
    </submittedName>
</protein>
<sequence>MDTSPDSLALWDQVLNMQAVIATVAYNGRNLNVWKDSRDSGHIRIRSWDSSIVKLVEKELINKGHPTSITIKMASGEVNVPCEILPLPMQMVRINAADFMQTYLDLNWRPNQNQPNKMTFELCSSNKDDCNKLLDDAKANPETFLLNTKLKFEFTLKGNRQEYREFKVTSEALSESSFFSELSNKFGNKDVDVKSGFDYSKTTNSINMNELVNDSNSSLSIDQLQNRINQNKMHVEWKGQKFEQKNLELYRVNLQSFKDRRDIFFKGVTLISVAKTYQIEILPEIPDLFPALVENILMPKQEILIPEQDILMPEISPIEMTRNTIECKKYNKIYAFGGSVKKEEEEFTIAIFDTNNNQWMKKNQQFESIKRIDHTTVVYNRKAYLWGGLYWGKSSNLSIENQSGYFIEIDVLKQDGFCHSTMKNFTHSLYLHTAVVYKDSMYVFGGAKNLFHFKYNCFNNETIMFHFPTKIWSIVNTTERPPSAREKHTACIHDNRMYIFFGSIFLKKDDLKDQDENIIKYLDLDTYQWHKKQTLREFPCARYDHATLEYNGKIYLFGGYYKGKIFNDLYEFDPITNTWTKLILIGNEPPGIRRMSLEPVKNRSGT</sequence>
<accession>A0A914DHW5</accession>
<dbReference type="GO" id="GO:0005737">
    <property type="term" value="C:cytoplasm"/>
    <property type="evidence" value="ECO:0007669"/>
    <property type="project" value="TreeGrafter"/>
</dbReference>
<dbReference type="Pfam" id="PF24681">
    <property type="entry name" value="Kelch_KLHDC2_KLHL20_DRC7"/>
    <property type="match status" value="1"/>
</dbReference>
<name>A0A914DHW5_9BILA</name>
<dbReference type="InterPro" id="IPR015915">
    <property type="entry name" value="Kelch-typ_b-propeller"/>
</dbReference>
<dbReference type="SUPFAM" id="SSF117281">
    <property type="entry name" value="Kelch motif"/>
    <property type="match status" value="1"/>
</dbReference>
<evidence type="ECO:0000313" key="2">
    <source>
        <dbReference type="WBParaSite" id="ACRNAN_scaffold2789.g18461.t1"/>
    </source>
</evidence>
<dbReference type="GO" id="GO:0003682">
    <property type="term" value="F:chromatin binding"/>
    <property type="evidence" value="ECO:0007669"/>
    <property type="project" value="InterPro"/>
</dbReference>
<keyword evidence="1" id="KW-1185">Reference proteome</keyword>
<dbReference type="PANTHER" id="PTHR46461">
    <property type="entry name" value="KELCH DOMAIN-CONTAINING PROTEIN 3"/>
    <property type="match status" value="1"/>
</dbReference>
<dbReference type="Proteomes" id="UP000887540">
    <property type="component" value="Unplaced"/>
</dbReference>
<dbReference type="AlphaFoldDB" id="A0A914DHW5"/>
<dbReference type="InterPro" id="IPR052637">
    <property type="entry name" value="KLHDC3-like"/>
</dbReference>
<dbReference type="Gene3D" id="2.120.10.80">
    <property type="entry name" value="Kelch-type beta propeller"/>
    <property type="match status" value="2"/>
</dbReference>
<evidence type="ECO:0000313" key="1">
    <source>
        <dbReference type="Proteomes" id="UP000887540"/>
    </source>
</evidence>
<proteinExistence type="predicted"/>
<organism evidence="1 2">
    <name type="scientific">Acrobeloides nanus</name>
    <dbReference type="NCBI Taxonomy" id="290746"/>
    <lineage>
        <taxon>Eukaryota</taxon>
        <taxon>Metazoa</taxon>
        <taxon>Ecdysozoa</taxon>
        <taxon>Nematoda</taxon>
        <taxon>Chromadorea</taxon>
        <taxon>Rhabditida</taxon>
        <taxon>Tylenchina</taxon>
        <taxon>Cephalobomorpha</taxon>
        <taxon>Cephaloboidea</taxon>
        <taxon>Cephalobidae</taxon>
        <taxon>Acrobeloides</taxon>
    </lineage>
</organism>
<dbReference type="PANTHER" id="PTHR46461:SF1">
    <property type="entry name" value="KELCH DOMAIN-CONTAINING PROTEIN 3"/>
    <property type="match status" value="1"/>
</dbReference>
<reference evidence="2" key="1">
    <citation type="submission" date="2022-11" db="UniProtKB">
        <authorList>
            <consortium name="WormBaseParasite"/>
        </authorList>
    </citation>
    <scope>IDENTIFICATION</scope>
</reference>